<dbReference type="CDD" id="cd02440">
    <property type="entry name" value="AdoMet_MTases"/>
    <property type="match status" value="1"/>
</dbReference>
<dbReference type="HOGENOM" id="CLU_096131_1_0_7"/>
<name>F2NJJ4_DESAR</name>
<dbReference type="EMBL" id="CP002629">
    <property type="protein sequence ID" value="AEB09506.1"/>
    <property type="molecule type" value="Genomic_DNA"/>
</dbReference>
<dbReference type="Gene3D" id="3.40.50.150">
    <property type="entry name" value="Vaccinia Virus protein VP39"/>
    <property type="match status" value="1"/>
</dbReference>
<dbReference type="GO" id="GO:0008168">
    <property type="term" value="F:methyltransferase activity"/>
    <property type="evidence" value="ECO:0007669"/>
    <property type="project" value="UniProtKB-KW"/>
</dbReference>
<gene>
    <name evidence="1" type="ordered locus">Desac_1658</name>
</gene>
<reference evidence="2" key="2">
    <citation type="submission" date="2011-03" db="EMBL/GenBank/DDBJ databases">
        <title>The complete genome of Desulfobacca acetoxidans DSM 11109.</title>
        <authorList>
            <consortium name="US DOE Joint Genome Institute (JGI-PGF)"/>
            <person name="Lucas S."/>
            <person name="Copeland A."/>
            <person name="Lapidus A."/>
            <person name="Bruce D."/>
            <person name="Goodwin L."/>
            <person name="Pitluck S."/>
            <person name="Peters L."/>
            <person name="Kyrpides N."/>
            <person name="Mavromatis K."/>
            <person name="Ivanova N."/>
            <person name="Ovchinnikova G."/>
            <person name="Teshima H."/>
            <person name="Detter J.C."/>
            <person name="Han C."/>
            <person name="Land M."/>
            <person name="Hauser L."/>
            <person name="Markowitz V."/>
            <person name="Cheng J.-F."/>
            <person name="Hugenholtz P."/>
            <person name="Woyke T."/>
            <person name="Wu D."/>
            <person name="Spring S."/>
            <person name="Schueler E."/>
            <person name="Brambilla E."/>
            <person name="Klenk H.-P."/>
            <person name="Eisen J.A."/>
        </authorList>
    </citation>
    <scope>NUCLEOTIDE SEQUENCE [LARGE SCALE GENOMIC DNA]</scope>
    <source>
        <strain evidence="2">ATCC 700848 / DSM 11109 / ASRB2</strain>
    </source>
</reference>
<protein>
    <submittedName>
        <fullName evidence="1">Methyltransferase type 12</fullName>
    </submittedName>
</protein>
<dbReference type="RefSeq" id="WP_013706616.1">
    <property type="nucleotide sequence ID" value="NC_015388.1"/>
</dbReference>
<dbReference type="OrthoDB" id="5395564at2"/>
<dbReference type="SUPFAM" id="SSF53335">
    <property type="entry name" value="S-adenosyl-L-methionine-dependent methyltransferases"/>
    <property type="match status" value="1"/>
</dbReference>
<accession>F2NJJ4</accession>
<reference evidence="1 2" key="1">
    <citation type="journal article" date="2011" name="Stand. Genomic Sci.">
        <title>Complete genome sequence of the acetate-degrading sulfate reducer Desulfobacca acetoxidans type strain (ASRB2).</title>
        <authorList>
            <person name="Goker M."/>
            <person name="Teshima H."/>
            <person name="Lapidus A."/>
            <person name="Nolan M."/>
            <person name="Lucas S."/>
            <person name="Hammon N."/>
            <person name="Deshpande S."/>
            <person name="Cheng J.F."/>
            <person name="Tapia R."/>
            <person name="Han C."/>
            <person name="Goodwin L."/>
            <person name="Pitluck S."/>
            <person name="Huntemann M."/>
            <person name="Liolios K."/>
            <person name="Ivanova N."/>
            <person name="Pagani I."/>
            <person name="Mavromatis K."/>
            <person name="Ovchinikova G."/>
            <person name="Pati A."/>
            <person name="Chen A."/>
            <person name="Palaniappan K."/>
            <person name="Land M."/>
            <person name="Hauser L."/>
            <person name="Brambilla E.M."/>
            <person name="Rohde M."/>
            <person name="Spring S."/>
            <person name="Detter J.C."/>
            <person name="Woyke T."/>
            <person name="Bristow J."/>
            <person name="Eisen J.A."/>
            <person name="Markowitz V."/>
            <person name="Hugenholtz P."/>
            <person name="Kyrpides N.C."/>
            <person name="Klenk H.P."/>
        </authorList>
    </citation>
    <scope>NUCLEOTIDE SEQUENCE [LARGE SCALE GENOMIC DNA]</scope>
    <source>
        <strain evidence="2">ATCC 700848 / DSM 11109 / ASRB2</strain>
    </source>
</reference>
<dbReference type="STRING" id="880072.Desac_1658"/>
<dbReference type="PANTHER" id="PTHR43861:SF1">
    <property type="entry name" value="TRANS-ACONITATE 2-METHYLTRANSFERASE"/>
    <property type="match status" value="1"/>
</dbReference>
<sequence length="242" mass="27401">MELRERFYRNYQTLNLAGETALTAQSLQGLSDYYRRSIIDKFLPPDKGLSILDLGCGCGPFLYACQQAGYRNLAGVDASPEQVALARELGLNQVIQGDLRNFLATSQERYNVITAFDVLEHFTKAEVMEILDQVYTALHPGGLFLLRTPNGEGPFAGRYFYGDFTHEVCFTRHSLAQVLRAAGFAEMSFYEVAPLPHGVKSTIRFLLWHVIKGCLWFYQAVETGGWRDRHIFTQNIMAVNKK</sequence>
<keyword evidence="1" id="KW-0489">Methyltransferase</keyword>
<dbReference type="AlphaFoldDB" id="F2NJJ4"/>
<evidence type="ECO:0000313" key="2">
    <source>
        <dbReference type="Proteomes" id="UP000000483"/>
    </source>
</evidence>
<dbReference type="GO" id="GO:0032259">
    <property type="term" value="P:methylation"/>
    <property type="evidence" value="ECO:0007669"/>
    <property type="project" value="UniProtKB-KW"/>
</dbReference>
<proteinExistence type="predicted"/>
<evidence type="ECO:0000313" key="1">
    <source>
        <dbReference type="EMBL" id="AEB09506.1"/>
    </source>
</evidence>
<dbReference type="eggNOG" id="COG4976">
    <property type="taxonomic scope" value="Bacteria"/>
</dbReference>
<keyword evidence="2" id="KW-1185">Reference proteome</keyword>
<dbReference type="InterPro" id="IPR029063">
    <property type="entry name" value="SAM-dependent_MTases_sf"/>
</dbReference>
<organism evidence="1 2">
    <name type="scientific">Desulfobacca acetoxidans (strain ATCC 700848 / DSM 11109 / ASRB2)</name>
    <dbReference type="NCBI Taxonomy" id="880072"/>
    <lineage>
        <taxon>Bacteria</taxon>
        <taxon>Pseudomonadati</taxon>
        <taxon>Thermodesulfobacteriota</taxon>
        <taxon>Desulfobaccia</taxon>
        <taxon>Desulfobaccales</taxon>
        <taxon>Desulfobaccaceae</taxon>
        <taxon>Desulfobacca</taxon>
    </lineage>
</organism>
<dbReference type="PANTHER" id="PTHR43861">
    <property type="entry name" value="TRANS-ACONITATE 2-METHYLTRANSFERASE-RELATED"/>
    <property type="match status" value="1"/>
</dbReference>
<dbReference type="Proteomes" id="UP000000483">
    <property type="component" value="Chromosome"/>
</dbReference>
<keyword evidence="1" id="KW-0808">Transferase</keyword>
<dbReference type="Pfam" id="PF13489">
    <property type="entry name" value="Methyltransf_23"/>
    <property type="match status" value="1"/>
</dbReference>
<dbReference type="KEGG" id="dao:Desac_1658"/>